<dbReference type="STRING" id="642492.Clole_3805"/>
<feature type="transmembrane region" description="Helical" evidence="1">
    <location>
        <begin position="330"/>
        <end position="349"/>
    </location>
</feature>
<feature type="transmembrane region" description="Helical" evidence="1">
    <location>
        <begin position="436"/>
        <end position="456"/>
    </location>
</feature>
<dbReference type="PANTHER" id="PTHR38454">
    <property type="entry name" value="INTEGRAL MEMBRANE PROTEIN-RELATED"/>
    <property type="match status" value="1"/>
</dbReference>
<dbReference type="EMBL" id="CP002582">
    <property type="protein sequence ID" value="ADZ85485.1"/>
    <property type="molecule type" value="Genomic_DNA"/>
</dbReference>
<feature type="transmembrane region" description="Helical" evidence="1">
    <location>
        <begin position="129"/>
        <end position="146"/>
    </location>
</feature>
<dbReference type="RefSeq" id="WP_013658759.1">
    <property type="nucleotide sequence ID" value="NC_015275.1"/>
</dbReference>
<evidence type="ECO:0000313" key="2">
    <source>
        <dbReference type="EMBL" id="ADZ85485.1"/>
    </source>
</evidence>
<feature type="transmembrane region" description="Helical" evidence="1">
    <location>
        <begin position="15"/>
        <end position="35"/>
    </location>
</feature>
<feature type="transmembrane region" description="Helical" evidence="1">
    <location>
        <begin position="400"/>
        <end position="424"/>
    </location>
</feature>
<dbReference type="AlphaFoldDB" id="F2JIL5"/>
<feature type="transmembrane region" description="Helical" evidence="1">
    <location>
        <begin position="232"/>
        <end position="253"/>
    </location>
</feature>
<dbReference type="KEGG" id="cle:Clole_3805"/>
<proteinExistence type="predicted"/>
<keyword evidence="1" id="KW-0812">Transmembrane</keyword>
<evidence type="ECO:0000313" key="3">
    <source>
        <dbReference type="Proteomes" id="UP000008467"/>
    </source>
</evidence>
<accession>F2JIL5</accession>
<organism evidence="2 3">
    <name type="scientific">Cellulosilyticum lentocellum (strain ATCC 49066 / DSM 5427 / NCIMB 11756 / RHM5)</name>
    <name type="common">Clostridium lentocellum</name>
    <dbReference type="NCBI Taxonomy" id="642492"/>
    <lineage>
        <taxon>Bacteria</taxon>
        <taxon>Bacillati</taxon>
        <taxon>Bacillota</taxon>
        <taxon>Clostridia</taxon>
        <taxon>Lachnospirales</taxon>
        <taxon>Cellulosilyticaceae</taxon>
        <taxon>Cellulosilyticum</taxon>
    </lineage>
</organism>
<dbReference type="eggNOG" id="COG5617">
    <property type="taxonomic scope" value="Bacteria"/>
</dbReference>
<sequence length="898" mass="102470">MNYLKKMIQNDKSKLIFLFGFYFLVPFLIYLGTILSGNVFVSGDGVGFFGFKIYFNQSIMQGQFPFWNPYLSNGIPFAMDQSFGQLYPISILISWLPLDFFILVYYSLHMAIAGFFMNLFMRELKCDKKISFVIGLIYILSIHMGGYRKNHMGIISTVVWIPVIFYFIQRYIHTKRVKFLVFSGIAMALQFLAGFIQCAFYTDIIVGIYLLYFMIQDKLGIKRIIKDGLVWGSTYIGLVCIQLVPMLFMMSCYESLGTIDTPFEFFKGWSISFRKLLMTIFPTVFGPDYSMPYGHLYSSEIDIELFLGTAIILLVVCGIIILHKHSFVKIGLLLMIGIYIYAANAHIPYLSEILYRIPLLGGFRVPSRILPLFIFIEFSILGLVLQYFKETAKKTQLLSYAVIGTICFTIIACLCYIFISNGIFSSNLSEFYKGGRIFVGPIVICIIICIGIYLYSKYETQKIFTIFLGVLVSVTLFQTFPYYHMYATVSSKEYMMDDSKKALKELIGVGNIWYASEKQQAYFTSEIGFNKGAVLEMPSLNSYVSLNNPTMYRLFNNNAIPQLNFSGLYTWFPAARANVRAQNGTLSMLGVNVIADQENVIDELGTSYTMGMEKNTIFEQEILQVPNLEGQLFVFSNPVEVKKNTFYKVAFDAEANKAPGSVYFDLCGENYDRGAQDVNIYIKEGKHHYENYVFTEDSDEGANIVARIVGTPIADINITNLKFIEMETIPYTGIYEKIYEGNGTVYYRNNNAKDLLYFTENVINVQDRGKIYNDVYKLDFINNSYIEGYDDKEGLDLGEIKIIDQGINSIKAQVECSEEGFLNFSQNYYPEWKAFIDGVETKIYIVNGSIQGISVPEGSHIVEFKFVPTSFYIGGSITLVVLIIIIVISIYKTKKHRV</sequence>
<evidence type="ECO:0000256" key="1">
    <source>
        <dbReference type="SAM" id="Phobius"/>
    </source>
</evidence>
<dbReference type="eggNOG" id="COG4485">
    <property type="taxonomic scope" value="Bacteria"/>
</dbReference>
<keyword evidence="3" id="KW-1185">Reference proteome</keyword>
<keyword evidence="1" id="KW-0472">Membrane</keyword>
<feature type="transmembrane region" description="Helical" evidence="1">
    <location>
        <begin position="180"/>
        <end position="212"/>
    </location>
</feature>
<feature type="transmembrane region" description="Helical" evidence="1">
    <location>
        <begin position="369"/>
        <end position="388"/>
    </location>
</feature>
<name>F2JIL5_CELLD</name>
<reference evidence="2 3" key="1">
    <citation type="journal article" date="2011" name="J. Bacteriol.">
        <title>Complete genome sequence of the cellulose-degrading bacterium Cellulosilyticum lentocellum.</title>
        <authorList>
            <consortium name="US DOE Joint Genome Institute"/>
            <person name="Miller D.A."/>
            <person name="Suen G."/>
            <person name="Bruce D."/>
            <person name="Copeland A."/>
            <person name="Cheng J.F."/>
            <person name="Detter C."/>
            <person name="Goodwin L.A."/>
            <person name="Han C.S."/>
            <person name="Hauser L.J."/>
            <person name="Land M.L."/>
            <person name="Lapidus A."/>
            <person name="Lucas S."/>
            <person name="Meincke L."/>
            <person name="Pitluck S."/>
            <person name="Tapia R."/>
            <person name="Teshima H."/>
            <person name="Woyke T."/>
            <person name="Fox B.G."/>
            <person name="Angert E.R."/>
            <person name="Currie C.R."/>
        </authorList>
    </citation>
    <scope>NUCLEOTIDE SEQUENCE [LARGE SCALE GENOMIC DNA]</scope>
    <source>
        <strain evidence="3">ATCC 49066 / DSM 5427 / NCIMB 11756 / RHM5</strain>
    </source>
</reference>
<dbReference type="Proteomes" id="UP000008467">
    <property type="component" value="Chromosome"/>
</dbReference>
<feature type="transmembrane region" description="Helical" evidence="1">
    <location>
        <begin position="871"/>
        <end position="891"/>
    </location>
</feature>
<feature type="transmembrane region" description="Helical" evidence="1">
    <location>
        <begin position="86"/>
        <end position="108"/>
    </location>
</feature>
<dbReference type="PANTHER" id="PTHR38454:SF1">
    <property type="entry name" value="INTEGRAL MEMBRANE PROTEIN"/>
    <property type="match status" value="1"/>
</dbReference>
<dbReference type="HOGENOM" id="CLU_008305_0_0_9"/>
<feature type="transmembrane region" description="Helical" evidence="1">
    <location>
        <begin position="152"/>
        <end position="168"/>
    </location>
</feature>
<feature type="transmembrane region" description="Helical" evidence="1">
    <location>
        <begin position="463"/>
        <end position="483"/>
    </location>
</feature>
<evidence type="ECO:0008006" key="4">
    <source>
        <dbReference type="Google" id="ProtNLM"/>
    </source>
</evidence>
<dbReference type="InterPro" id="IPR018580">
    <property type="entry name" value="Uncharacterised_YfhO"/>
</dbReference>
<gene>
    <name evidence="2" type="ordered locus">Clole_3805</name>
</gene>
<keyword evidence="1" id="KW-1133">Transmembrane helix</keyword>
<feature type="transmembrane region" description="Helical" evidence="1">
    <location>
        <begin position="305"/>
        <end position="323"/>
    </location>
</feature>
<protein>
    <recommendedName>
        <fullName evidence="4">Bacterial membrane protein YfhO</fullName>
    </recommendedName>
</protein>